<feature type="region of interest" description="Disordered" evidence="16">
    <location>
        <begin position="14"/>
        <end position="35"/>
    </location>
</feature>
<dbReference type="Pfam" id="PF12705">
    <property type="entry name" value="PDDEXK_1"/>
    <property type="match status" value="1"/>
</dbReference>
<dbReference type="PROSITE" id="PS51217">
    <property type="entry name" value="UVRD_HELICASE_CTER"/>
    <property type="match status" value="1"/>
</dbReference>
<dbReference type="PANTHER" id="PTHR11070:SF59">
    <property type="entry name" value="DNA 3'-5' HELICASE"/>
    <property type="match status" value="1"/>
</dbReference>
<feature type="domain" description="UvrD-like helicase C-terminal" evidence="18">
    <location>
        <begin position="326"/>
        <end position="640"/>
    </location>
</feature>
<evidence type="ECO:0000256" key="11">
    <source>
        <dbReference type="ARBA" id="ARBA00023235"/>
    </source>
</evidence>
<keyword evidence="8 15" id="KW-0067">ATP-binding</keyword>
<dbReference type="PROSITE" id="PS51198">
    <property type="entry name" value="UVRD_HELICASE_ATP_BIND"/>
    <property type="match status" value="1"/>
</dbReference>
<evidence type="ECO:0000256" key="10">
    <source>
        <dbReference type="ARBA" id="ARBA00023204"/>
    </source>
</evidence>
<keyword evidence="7" id="KW-0269">Exonuclease</keyword>
<evidence type="ECO:0000259" key="18">
    <source>
        <dbReference type="PROSITE" id="PS51217"/>
    </source>
</evidence>
<evidence type="ECO:0000256" key="6">
    <source>
        <dbReference type="ARBA" id="ARBA00022806"/>
    </source>
</evidence>
<dbReference type="EMBL" id="BAAALV010000002">
    <property type="protein sequence ID" value="GAA1913362.1"/>
    <property type="molecule type" value="Genomic_DNA"/>
</dbReference>
<keyword evidence="10" id="KW-0234">DNA repair</keyword>
<keyword evidence="20" id="KW-1185">Reference proteome</keyword>
<evidence type="ECO:0000256" key="9">
    <source>
        <dbReference type="ARBA" id="ARBA00023125"/>
    </source>
</evidence>
<dbReference type="SUPFAM" id="SSF52540">
    <property type="entry name" value="P-loop containing nucleoside triphosphate hydrolases"/>
    <property type="match status" value="1"/>
</dbReference>
<evidence type="ECO:0000256" key="2">
    <source>
        <dbReference type="ARBA" id="ARBA00022722"/>
    </source>
</evidence>
<gene>
    <name evidence="19" type="ORF">GCM10009688_17950</name>
</gene>
<dbReference type="Gene3D" id="1.10.486.10">
    <property type="entry name" value="PCRA, domain 4"/>
    <property type="match status" value="1"/>
</dbReference>
<comment type="caution">
    <text evidence="19">The sequence shown here is derived from an EMBL/GenBank/DDBJ whole genome shotgun (WGS) entry which is preliminary data.</text>
</comment>
<evidence type="ECO:0000259" key="17">
    <source>
        <dbReference type="PROSITE" id="PS51198"/>
    </source>
</evidence>
<evidence type="ECO:0000256" key="16">
    <source>
        <dbReference type="SAM" id="MobiDB-lite"/>
    </source>
</evidence>
<evidence type="ECO:0000256" key="4">
    <source>
        <dbReference type="ARBA" id="ARBA00022763"/>
    </source>
</evidence>
<dbReference type="Gene3D" id="3.40.50.300">
    <property type="entry name" value="P-loop containing nucleotide triphosphate hydrolases"/>
    <property type="match status" value="2"/>
</dbReference>
<evidence type="ECO:0000256" key="8">
    <source>
        <dbReference type="ARBA" id="ARBA00022840"/>
    </source>
</evidence>
<dbReference type="Pfam" id="PF00580">
    <property type="entry name" value="UvrD-helicase"/>
    <property type="match status" value="1"/>
</dbReference>
<keyword evidence="4" id="KW-0227">DNA damage</keyword>
<dbReference type="InterPro" id="IPR027417">
    <property type="entry name" value="P-loop_NTPase"/>
</dbReference>
<keyword evidence="6 15" id="KW-0347">Helicase</keyword>
<evidence type="ECO:0000256" key="12">
    <source>
        <dbReference type="ARBA" id="ARBA00034617"/>
    </source>
</evidence>
<dbReference type="InterPro" id="IPR014016">
    <property type="entry name" value="UvrD-like_ATP-bd"/>
</dbReference>
<accession>A0ABN2P7J9</accession>
<evidence type="ECO:0000256" key="13">
    <source>
        <dbReference type="ARBA" id="ARBA00034808"/>
    </source>
</evidence>
<evidence type="ECO:0000313" key="20">
    <source>
        <dbReference type="Proteomes" id="UP001500784"/>
    </source>
</evidence>
<protein>
    <recommendedName>
        <fullName evidence="13">DNA 3'-5' helicase</fullName>
        <ecNumber evidence="13">5.6.2.4</ecNumber>
    </recommendedName>
</protein>
<dbReference type="InterPro" id="IPR011604">
    <property type="entry name" value="PDDEXK-like_dom_sf"/>
</dbReference>
<dbReference type="InterPro" id="IPR038726">
    <property type="entry name" value="PDDEXK_AddAB-type"/>
</dbReference>
<evidence type="ECO:0000256" key="15">
    <source>
        <dbReference type="PROSITE-ProRule" id="PRU00560"/>
    </source>
</evidence>
<feature type="binding site" evidence="15">
    <location>
        <begin position="41"/>
        <end position="48"/>
    </location>
    <ligand>
        <name>ATP</name>
        <dbReference type="ChEBI" id="CHEBI:30616"/>
    </ligand>
</feature>
<name>A0ABN2P7J9_9MICC</name>
<keyword evidence="3 15" id="KW-0547">Nucleotide-binding</keyword>
<dbReference type="InterPro" id="IPR013986">
    <property type="entry name" value="DExx_box_DNA_helicase_dom_sf"/>
</dbReference>
<dbReference type="InterPro" id="IPR014017">
    <property type="entry name" value="DNA_helicase_UvrD-like_C"/>
</dbReference>
<evidence type="ECO:0000256" key="7">
    <source>
        <dbReference type="ARBA" id="ARBA00022839"/>
    </source>
</evidence>
<dbReference type="Pfam" id="PF13361">
    <property type="entry name" value="UvrD_C"/>
    <property type="match status" value="1"/>
</dbReference>
<dbReference type="PANTHER" id="PTHR11070">
    <property type="entry name" value="UVRD / RECB / PCRA DNA HELICASE FAMILY MEMBER"/>
    <property type="match status" value="1"/>
</dbReference>
<dbReference type="InterPro" id="IPR000212">
    <property type="entry name" value="DNA_helicase_UvrD/REP"/>
</dbReference>
<evidence type="ECO:0000256" key="3">
    <source>
        <dbReference type="ARBA" id="ARBA00022741"/>
    </source>
</evidence>
<proteinExistence type="inferred from homology"/>
<evidence type="ECO:0000313" key="19">
    <source>
        <dbReference type="EMBL" id="GAA1913362.1"/>
    </source>
</evidence>
<keyword evidence="2" id="KW-0540">Nuclease</keyword>
<keyword evidence="9" id="KW-0238">DNA-binding</keyword>
<feature type="compositionally biased region" description="Low complexity" evidence="16">
    <location>
        <begin position="352"/>
        <end position="366"/>
    </location>
</feature>
<sequence length="1079" mass="115367">MSINLRLVPPAAAGLPAPQLSPDQRSAVERPAGSGPLLVLGAPGTGKSTVLVETAVERIERGGLDPAGVLLLAPSRLAAAALRDALSARLERTISAAPARTWASYAFDVIRRAKAEGLLPHVTRAPKLLSGAEQDVIIKELLGGHGQNGVPQLPWPESLSLALGTRGFRQEIRQLFDRVIELGLAPADLEDLGHRYDRQDWVAAAALYAEYRDVLDLRMPEAFDPAGIITTATDILVSEPQFLAAEHDRLQLVLVDDLQEANGSIYRLLGILAHGRDAVVTASPDTVVQGFRGARPDLLGELRTVLGPDLETAVLRTQHRLAGPVAAAWHRTASRISVVPGLPPARTASGRVPGDAGSPAPGAAPSAAAHVVDSPMHEQRYVAQRILEEQLLHGRRLEDIAVIVRTGGQLARIQRYLISQGIEVRVPVAEKAVRDEAAVRPLLDAFAVVLNPELLTPELAVSLLTSRIGGAGSLDLRRLRQALRREELRAGGGRSSDALLVEALVDPLSDAGLALAGLGWEAGSAKRLAAMLRAGRDAAAQPGASAETVLWALWSTSGWSKKWAEAALSGGSTGLRADRDLDAIMALFQTAERYVDQLPGSTPEQFLDYLTSSELPMDTLAARAQQRDAVELLTPASAAGREWPVVIVAGIQEGVWPNLRLRGELLGSGDLVAAVEFPDTDYRSTRSPQTLMQGTRYDELRSFSTALSRARDVLVCTAVSSEDEQPSQFLDLVDPLPDGVAVRPRTEVLRPLTLRSLVAELRAHAQQAETHPQDAREAAQHLGRMLRHPVPVPGAHPRQWWGLLPLSSTGPVLPPDAPIPVSPSKVDAVTKSPLSWFVSAVGGEQATDFARSLGTLVHSIAQEMPDATGSEYTEELRRRWPSLGMKDSWEGKVDLKRAEAMVGKLAEYVIEMRRGGRSLIAVEKDFEASIPVEVRGAVRTALLRGQIDRLEQDAAGRAYIVDLKTGKSAPKKADLEGHPQLAAYQEAVRQGALEDVPAVPGGAALVQLGTTSKGVSVQEQPPLGAEDKSALAMIEEAAALMSADSFDTVHDPARSGYGGHGCRLPEICPLCTEGKQVTE</sequence>
<keyword evidence="11" id="KW-0413">Isomerase</keyword>
<dbReference type="Gene3D" id="1.10.10.160">
    <property type="match status" value="1"/>
</dbReference>
<feature type="region of interest" description="Disordered" evidence="16">
    <location>
        <begin position="347"/>
        <end position="366"/>
    </location>
</feature>
<comment type="catalytic activity">
    <reaction evidence="14">
        <text>ATP + H2O = ADP + phosphate + H(+)</text>
        <dbReference type="Rhea" id="RHEA:13065"/>
        <dbReference type="ChEBI" id="CHEBI:15377"/>
        <dbReference type="ChEBI" id="CHEBI:15378"/>
        <dbReference type="ChEBI" id="CHEBI:30616"/>
        <dbReference type="ChEBI" id="CHEBI:43474"/>
        <dbReference type="ChEBI" id="CHEBI:456216"/>
        <dbReference type="EC" id="5.6.2.4"/>
    </reaction>
</comment>
<evidence type="ECO:0000256" key="5">
    <source>
        <dbReference type="ARBA" id="ARBA00022801"/>
    </source>
</evidence>
<dbReference type="EC" id="5.6.2.4" evidence="13"/>
<dbReference type="GO" id="GO:0004386">
    <property type="term" value="F:helicase activity"/>
    <property type="evidence" value="ECO:0007669"/>
    <property type="project" value="UniProtKB-KW"/>
</dbReference>
<keyword evidence="5 15" id="KW-0378">Hydrolase</keyword>
<feature type="domain" description="UvrD-like helicase ATP-binding" evidence="17">
    <location>
        <begin position="20"/>
        <end position="322"/>
    </location>
</feature>
<organism evidence="19 20">
    <name type="scientific">Arthrobacter gandavensis</name>
    <dbReference type="NCBI Taxonomy" id="169960"/>
    <lineage>
        <taxon>Bacteria</taxon>
        <taxon>Bacillati</taxon>
        <taxon>Actinomycetota</taxon>
        <taxon>Actinomycetes</taxon>
        <taxon>Micrococcales</taxon>
        <taxon>Micrococcaceae</taxon>
        <taxon>Arthrobacter</taxon>
    </lineage>
</organism>
<evidence type="ECO:0000256" key="14">
    <source>
        <dbReference type="ARBA" id="ARBA00048988"/>
    </source>
</evidence>
<dbReference type="Gene3D" id="3.90.320.10">
    <property type="match status" value="1"/>
</dbReference>
<dbReference type="Proteomes" id="UP001500784">
    <property type="component" value="Unassembled WGS sequence"/>
</dbReference>
<comment type="catalytic activity">
    <reaction evidence="12">
        <text>Couples ATP hydrolysis with the unwinding of duplex DNA by translocating in the 3'-5' direction.</text>
        <dbReference type="EC" id="5.6.2.4"/>
    </reaction>
</comment>
<dbReference type="RefSeq" id="WP_152226730.1">
    <property type="nucleotide sequence ID" value="NZ_BAAALV010000002.1"/>
</dbReference>
<evidence type="ECO:0000256" key="1">
    <source>
        <dbReference type="ARBA" id="ARBA00009922"/>
    </source>
</evidence>
<reference evidence="19 20" key="1">
    <citation type="journal article" date="2019" name="Int. J. Syst. Evol. Microbiol.">
        <title>The Global Catalogue of Microorganisms (GCM) 10K type strain sequencing project: providing services to taxonomists for standard genome sequencing and annotation.</title>
        <authorList>
            <consortium name="The Broad Institute Genomics Platform"/>
            <consortium name="The Broad Institute Genome Sequencing Center for Infectious Disease"/>
            <person name="Wu L."/>
            <person name="Ma J."/>
        </authorList>
    </citation>
    <scope>NUCLEOTIDE SEQUENCE [LARGE SCALE GENOMIC DNA]</scope>
    <source>
        <strain evidence="19 20">JCM 13316</strain>
    </source>
</reference>
<comment type="similarity">
    <text evidence="1">Belongs to the helicase family. UvrD subfamily.</text>
</comment>